<accession>A0A179C243</accession>
<proteinExistence type="predicted"/>
<dbReference type="EMBL" id="CP016287">
    <property type="protein sequence ID" value="ANP89933.1"/>
    <property type="molecule type" value="Genomic_DNA"/>
</dbReference>
<sequence length="81" mass="9226">MPFGMPLNAYLEGRRILDPYSLDKSVIGDAFDNQIVAEPIYTLPMERIDPDLRPIRQSVKHTISPQVQAMNRVVLTVPFQT</sequence>
<geneLocation type="plasmid" evidence="2 4">
    <name>unnamed2</name>
</geneLocation>
<evidence type="ECO:0000313" key="4">
    <source>
        <dbReference type="Proteomes" id="UP000092691"/>
    </source>
</evidence>
<dbReference type="EMBL" id="CP016289">
    <property type="protein sequence ID" value="ANP90545.1"/>
    <property type="molecule type" value="Genomic_DNA"/>
</dbReference>
<organism evidence="3">
    <name type="scientific">Rhizobium leguminosarum</name>
    <dbReference type="NCBI Taxonomy" id="384"/>
    <lineage>
        <taxon>Bacteria</taxon>
        <taxon>Pseudomonadati</taxon>
        <taxon>Pseudomonadota</taxon>
        <taxon>Alphaproteobacteria</taxon>
        <taxon>Hyphomicrobiales</taxon>
        <taxon>Rhizobiaceae</taxon>
        <taxon>Rhizobium/Agrobacterium group</taxon>
        <taxon>Rhizobium</taxon>
    </lineage>
</organism>
<dbReference type="AlphaFoldDB" id="A0A179C243"/>
<dbReference type="EMBL" id="LWBS01000003">
    <property type="protein sequence ID" value="OAP97635.1"/>
    <property type="molecule type" value="Genomic_DNA"/>
</dbReference>
<reference evidence="1 4" key="2">
    <citation type="submission" date="2016-06" db="EMBL/GenBank/DDBJ databases">
        <title>Microsymbionts genomes from the relict species Vavilovia formosa.</title>
        <authorList>
            <person name="Chirak E."/>
            <person name="Kimeklis A."/>
            <person name="Andronov E."/>
        </authorList>
    </citation>
    <scope>NUCLEOTIDE SEQUENCE [LARGE SCALE GENOMIC DNA]</scope>
    <source>
        <strain evidence="1 4">Vaf10</strain>
        <plasmid evidence="4">Plasmid unnamed1</plasmid>
        <plasmid evidence="4">Plasmid unnamed2</plasmid>
        <plasmid evidence="1">unnamed1</plasmid>
        <plasmid evidence="2">unnamed2</plasmid>
    </source>
</reference>
<evidence type="ECO:0000313" key="1">
    <source>
        <dbReference type="EMBL" id="ANP89933.1"/>
    </source>
</evidence>
<gene>
    <name evidence="3" type="ORF">A4U53_36380</name>
    <name evidence="1" type="ORF">BA011_30100</name>
    <name evidence="2" type="ORF">BA011_31985</name>
</gene>
<evidence type="ECO:0000313" key="3">
    <source>
        <dbReference type="EMBL" id="OAP97635.1"/>
    </source>
</evidence>
<protein>
    <submittedName>
        <fullName evidence="3">Uncharacterized protein</fullName>
    </submittedName>
</protein>
<evidence type="ECO:0000313" key="2">
    <source>
        <dbReference type="EMBL" id="ANP90545.1"/>
    </source>
</evidence>
<dbReference type="Proteomes" id="UP000092691">
    <property type="component" value="Plasmid unnamed2"/>
</dbReference>
<name>A0A179C243_RHILE</name>
<geneLocation type="plasmid" evidence="1 4">
    <name>unnamed1</name>
</geneLocation>
<reference evidence="3" key="1">
    <citation type="submission" date="2016-04" db="EMBL/GenBank/DDBJ databases">
        <title>Fast-growing isolate from the root nodules of Vavilovia formosa.</title>
        <authorList>
            <person name="Kimeklis A."/>
            <person name="Safronova V."/>
            <person name="Belimov A."/>
            <person name="Andronov E."/>
        </authorList>
    </citation>
    <scope>NUCLEOTIDE SEQUENCE [LARGE SCALE GENOMIC DNA]</scope>
    <source>
        <strain evidence="3">Vaf-46</strain>
    </source>
</reference>
<dbReference type="Proteomes" id="UP000092691">
    <property type="component" value="Plasmid unnamed1"/>
</dbReference>
<keyword evidence="1" id="KW-0614">Plasmid</keyword>